<reference evidence="2" key="1">
    <citation type="journal article" date="2018" name="Genome Res.">
        <title>The genomic architecture and molecular evolution of ant odorant receptors.</title>
        <authorList>
            <person name="McKenzie S.K."/>
            <person name="Kronauer D.J.C."/>
        </authorList>
    </citation>
    <scope>NUCLEOTIDE SEQUENCE [LARGE SCALE GENOMIC DNA]</scope>
    <source>
        <strain evidence="2">Clonal line C1</strain>
    </source>
</reference>
<sequence length="266" mass="28247">MDHLETVGKVTKKSGHLQGPYVKALREAAADVRAAFTVIAERRGVGAPPIGEENAALKREVESLRSQISMLRETISLMGRAKAATSSRGGDACDGGESQWVAPTPSWGTRDRGQRLRLGAPGPRRSDSVLRPPRGRGKALQPIGRTPWPPWRLKLWPPWGPWSRGGGGTLGEARQGRRAETITASRSGGVRRHGEEEEEEKDGQEGGRWGERGPARPQPPSGVTAAQSSGGQPGQPGSGHRREGAAVVEGGRQEGKVNHPATGLCG</sequence>
<proteinExistence type="predicted"/>
<dbReference type="AlphaFoldDB" id="A0A3L8DSF1"/>
<accession>A0A3L8DSF1</accession>
<reference evidence="2" key="2">
    <citation type="submission" date="2018-07" db="EMBL/GenBank/DDBJ databases">
        <authorList>
            <person name="Mckenzie S.K."/>
            <person name="Kronauer D.J.C."/>
        </authorList>
    </citation>
    <scope>NUCLEOTIDE SEQUENCE</scope>
    <source>
        <strain evidence="2">Clonal line C1</strain>
    </source>
</reference>
<gene>
    <name evidence="2" type="ORF">DMN91_003459</name>
</gene>
<dbReference type="EMBL" id="QOIP01000004">
    <property type="protein sequence ID" value="RLU23256.1"/>
    <property type="molecule type" value="Genomic_DNA"/>
</dbReference>
<comment type="caution">
    <text evidence="2">The sequence shown here is derived from an EMBL/GenBank/DDBJ whole genome shotgun (WGS) entry which is preliminary data.</text>
</comment>
<name>A0A3L8DSF1_OOCBI</name>
<evidence type="ECO:0000256" key="1">
    <source>
        <dbReference type="SAM" id="MobiDB-lite"/>
    </source>
</evidence>
<feature type="region of interest" description="Disordered" evidence="1">
    <location>
        <begin position="86"/>
        <end position="266"/>
    </location>
</feature>
<dbReference type="Proteomes" id="UP000279307">
    <property type="component" value="Chromosome 4"/>
</dbReference>
<organism evidence="2">
    <name type="scientific">Ooceraea biroi</name>
    <name type="common">Clonal raider ant</name>
    <name type="synonym">Cerapachys biroi</name>
    <dbReference type="NCBI Taxonomy" id="2015173"/>
    <lineage>
        <taxon>Eukaryota</taxon>
        <taxon>Metazoa</taxon>
        <taxon>Ecdysozoa</taxon>
        <taxon>Arthropoda</taxon>
        <taxon>Hexapoda</taxon>
        <taxon>Insecta</taxon>
        <taxon>Pterygota</taxon>
        <taxon>Neoptera</taxon>
        <taxon>Endopterygota</taxon>
        <taxon>Hymenoptera</taxon>
        <taxon>Apocrita</taxon>
        <taxon>Aculeata</taxon>
        <taxon>Formicoidea</taxon>
        <taxon>Formicidae</taxon>
        <taxon>Dorylinae</taxon>
        <taxon>Ooceraea</taxon>
    </lineage>
</organism>
<evidence type="ECO:0000313" key="2">
    <source>
        <dbReference type="EMBL" id="RLU23256.1"/>
    </source>
</evidence>
<protein>
    <submittedName>
        <fullName evidence="2">Uncharacterized protein</fullName>
    </submittedName>
</protein>
<feature type="compositionally biased region" description="Basic and acidic residues" evidence="1">
    <location>
        <begin position="203"/>
        <end position="214"/>
    </location>
</feature>